<gene>
    <name evidence="3" type="ORF">DZF93_09920</name>
    <name evidence="2" type="ORF">VO01_05925</name>
</gene>
<dbReference type="AlphaFoldDB" id="A0A0D5CHH1"/>
<dbReference type="PATRIC" id="fig|33014.5.peg.1238"/>
<proteinExistence type="predicted"/>
<protein>
    <submittedName>
        <fullName evidence="2">Uncharacterized protein</fullName>
    </submittedName>
</protein>
<dbReference type="KEGG" id="cmh:VO01_05925"/>
<accession>A0A0D5CHH1</accession>
<dbReference type="EMBL" id="QWEA01000373">
    <property type="protein sequence ID" value="RIJ29930.1"/>
    <property type="molecule type" value="Genomic_DNA"/>
</dbReference>
<evidence type="ECO:0000313" key="3">
    <source>
        <dbReference type="EMBL" id="RIJ29930.1"/>
    </source>
</evidence>
<reference evidence="3 5" key="2">
    <citation type="submission" date="2018-08" db="EMBL/GenBank/DDBJ databases">
        <title>Genome Sequence of Clavibacter michiganensis Subspecies type strains, and the Atypical Peach-Colored Strains Isolated from Tomato.</title>
        <authorList>
            <person name="Osdaghi E."/>
            <person name="Portier P."/>
            <person name="Briand M."/>
            <person name="Jacques M.-A."/>
        </authorList>
    </citation>
    <scope>NUCLEOTIDE SEQUENCE [LARGE SCALE GENOMIC DNA]</scope>
    <source>
        <strain evidence="3 5">CFBP 6488</strain>
    </source>
</reference>
<reference evidence="2 4" key="1">
    <citation type="journal article" date="2015" name="Genome Announc.">
        <title>Complete Genome Sequence of Clavibacter michiganensis subsp. insidiosus R1-1 Using PacBio Single-Molecule Real-Time Technology.</title>
        <authorList>
            <person name="Lu Y."/>
            <person name="Samac D.A."/>
            <person name="Glazebrook J."/>
            <person name="Ishimaru C.A."/>
        </authorList>
    </citation>
    <scope>NUCLEOTIDE SEQUENCE [LARGE SCALE GENOMIC DNA]</scope>
    <source>
        <strain evidence="2 4">R1-1</strain>
    </source>
</reference>
<evidence type="ECO:0000256" key="1">
    <source>
        <dbReference type="SAM" id="MobiDB-lite"/>
    </source>
</evidence>
<dbReference type="EMBL" id="CP011043">
    <property type="protein sequence ID" value="AJW78730.1"/>
    <property type="molecule type" value="Genomic_DNA"/>
</dbReference>
<dbReference type="HOGENOM" id="CLU_1092814_0_0_11"/>
<dbReference type="RefSeq" id="WP_045527542.1">
    <property type="nucleotide sequence ID" value="NZ_CP011043.1"/>
</dbReference>
<name>A0A0D5CHH1_9MICO</name>
<evidence type="ECO:0000313" key="5">
    <source>
        <dbReference type="Proteomes" id="UP000266634"/>
    </source>
</evidence>
<feature type="compositionally biased region" description="Low complexity" evidence="1">
    <location>
        <begin position="142"/>
        <end position="160"/>
    </location>
</feature>
<evidence type="ECO:0000313" key="2">
    <source>
        <dbReference type="EMBL" id="AJW78730.1"/>
    </source>
</evidence>
<dbReference type="OrthoDB" id="5150265at2"/>
<dbReference type="Proteomes" id="UP000032604">
    <property type="component" value="Chromosome"/>
</dbReference>
<evidence type="ECO:0000313" key="4">
    <source>
        <dbReference type="Proteomes" id="UP000032604"/>
    </source>
</evidence>
<feature type="region of interest" description="Disordered" evidence="1">
    <location>
        <begin position="142"/>
        <end position="168"/>
    </location>
</feature>
<organism evidence="2 4">
    <name type="scientific">Clavibacter michiganensis subsp. insidiosus</name>
    <dbReference type="NCBI Taxonomy" id="33014"/>
    <lineage>
        <taxon>Bacteria</taxon>
        <taxon>Bacillati</taxon>
        <taxon>Actinomycetota</taxon>
        <taxon>Actinomycetes</taxon>
        <taxon>Micrococcales</taxon>
        <taxon>Microbacteriaceae</taxon>
        <taxon>Clavibacter</taxon>
    </lineage>
</organism>
<dbReference type="Proteomes" id="UP000266634">
    <property type="component" value="Unassembled WGS sequence"/>
</dbReference>
<sequence>MLTTKAHPALARSVDEIDGTSVISRDALAASIAADLGETGIVAFDDAYAERTYVYRHGLDMPARVTRADLDELTRAAVLDYARTALDDVDARARARAAATLRAVSSRATGVTTYLRRVRARVVELLPEIDEDVHDALRAALRSASAPPSSTAPSRTASARAARRADSDAADREQLQGILGSWLPLLAPGEHDLGDVWAAWTDAVARSEKLRVSQPRVARIGRTRFYATLADVTTVQTGAARRRFIVIPAAAKAA</sequence>